<organism evidence="1 2">
    <name type="scientific">Fonsecaea multimorphosa CBS 102226</name>
    <dbReference type="NCBI Taxonomy" id="1442371"/>
    <lineage>
        <taxon>Eukaryota</taxon>
        <taxon>Fungi</taxon>
        <taxon>Dikarya</taxon>
        <taxon>Ascomycota</taxon>
        <taxon>Pezizomycotina</taxon>
        <taxon>Eurotiomycetes</taxon>
        <taxon>Chaetothyriomycetidae</taxon>
        <taxon>Chaetothyriales</taxon>
        <taxon>Herpotrichiellaceae</taxon>
        <taxon>Fonsecaea</taxon>
    </lineage>
</organism>
<dbReference type="RefSeq" id="XP_016635506.1">
    <property type="nucleotide sequence ID" value="XM_016773449.1"/>
</dbReference>
<dbReference type="EMBL" id="KN848065">
    <property type="protein sequence ID" value="KIY01384.1"/>
    <property type="molecule type" value="Genomic_DNA"/>
</dbReference>
<evidence type="ECO:0000313" key="1">
    <source>
        <dbReference type="EMBL" id="KIY01384.1"/>
    </source>
</evidence>
<sequence length="264" mass="30285">MAQSQLQRPNLLNAVLDAAGGLDHFNQIEWVEVVADVSGAFWAKKGYPNRRLMTAYVDVHKPRAVFYNFGAHLDEPHLRWIWTPKHLSVERPNGSVILSRSDPYKHFAGHVLTTPWDDLDLLYFTGYALWNYIVTPFYFTWPGILTRELDDYHHTTEAGGGDETWRVLEVTHPADFATHCRVQKFYFDPRSYRLRRLDYTVDVVGDSGPMAHYVYDEKKVGGILFPTLRRALNVVDGRPTGWSAVLINFHKISVKTPDAARPSL</sequence>
<dbReference type="OrthoDB" id="4874998at2759"/>
<proteinExistence type="predicted"/>
<dbReference type="Proteomes" id="UP000053411">
    <property type="component" value="Unassembled WGS sequence"/>
</dbReference>
<evidence type="ECO:0000313" key="2">
    <source>
        <dbReference type="Proteomes" id="UP000053411"/>
    </source>
</evidence>
<gene>
    <name evidence="1" type="ORF">Z520_02936</name>
</gene>
<dbReference type="GeneID" id="27708682"/>
<accession>A0A0D2KX38</accession>
<name>A0A0D2KX38_9EURO</name>
<reference evidence="1 2" key="1">
    <citation type="submission" date="2015-01" db="EMBL/GenBank/DDBJ databases">
        <title>The Genome Sequence of Fonsecaea multimorphosa CBS 102226.</title>
        <authorList>
            <consortium name="The Broad Institute Genomics Platform"/>
            <person name="Cuomo C."/>
            <person name="de Hoog S."/>
            <person name="Gorbushina A."/>
            <person name="Stielow B."/>
            <person name="Teixiera M."/>
            <person name="Abouelleil A."/>
            <person name="Chapman S.B."/>
            <person name="Priest M."/>
            <person name="Young S.K."/>
            <person name="Wortman J."/>
            <person name="Nusbaum C."/>
            <person name="Birren B."/>
        </authorList>
    </citation>
    <scope>NUCLEOTIDE SEQUENCE [LARGE SCALE GENOMIC DNA]</scope>
    <source>
        <strain evidence="1 2">CBS 102226</strain>
    </source>
</reference>
<dbReference type="AlphaFoldDB" id="A0A0D2KX38"/>
<protein>
    <submittedName>
        <fullName evidence="1">Uncharacterized protein</fullName>
    </submittedName>
</protein>
<keyword evidence="2" id="KW-1185">Reference proteome</keyword>
<dbReference type="VEuPathDB" id="FungiDB:Z520_02936"/>